<dbReference type="InterPro" id="IPR036736">
    <property type="entry name" value="ACP-like_sf"/>
</dbReference>
<dbReference type="EMBL" id="WEGH01000004">
    <property type="protein sequence ID" value="MQY07857.1"/>
    <property type="molecule type" value="Genomic_DNA"/>
</dbReference>
<dbReference type="EC" id="2.3.1.39" evidence="1"/>
<dbReference type="InterPro" id="IPR009081">
    <property type="entry name" value="PP-bd_ACP"/>
</dbReference>
<dbReference type="PROSITE" id="PS50075">
    <property type="entry name" value="CARRIER"/>
    <property type="match status" value="1"/>
</dbReference>
<reference evidence="9 10" key="1">
    <citation type="submission" date="2019-10" db="EMBL/GenBank/DDBJ databases">
        <title>Actinomadura rubteroloni sp. nov. and Actinomadura macrotermitis sp. nov., isolated from the gut of fungus growing-termite Macrotermes natalensis.</title>
        <authorList>
            <person name="Benndorf R."/>
            <person name="Martin K."/>
            <person name="Kuefner M."/>
            <person name="De Beer W."/>
            <person name="Kaster A.-K."/>
            <person name="Vollmers J."/>
            <person name="Poulsen M."/>
            <person name="Beemelmanns C."/>
        </authorList>
    </citation>
    <scope>NUCLEOTIDE SEQUENCE [LARGE SCALE GENOMIC DNA]</scope>
    <source>
        <strain evidence="9 10">RB68</strain>
    </source>
</reference>
<dbReference type="Pfam" id="PF00550">
    <property type="entry name" value="PP-binding"/>
    <property type="match status" value="1"/>
</dbReference>
<feature type="region of interest" description="Disordered" evidence="7">
    <location>
        <begin position="288"/>
        <end position="360"/>
    </location>
</feature>
<comment type="caution">
    <text evidence="9">The sequence shown here is derived from an EMBL/GenBank/DDBJ whole genome shotgun (WGS) entry which is preliminary data.</text>
</comment>
<evidence type="ECO:0000256" key="7">
    <source>
        <dbReference type="SAM" id="MobiDB-lite"/>
    </source>
</evidence>
<dbReference type="PANTHER" id="PTHR42681:SF1">
    <property type="entry name" value="MALONYL-COA-ACYL CARRIER PROTEIN TRANSACYLASE, MITOCHONDRIAL"/>
    <property type="match status" value="1"/>
</dbReference>
<dbReference type="GO" id="GO:0005829">
    <property type="term" value="C:cytosol"/>
    <property type="evidence" value="ECO:0007669"/>
    <property type="project" value="TreeGrafter"/>
</dbReference>
<evidence type="ECO:0000313" key="9">
    <source>
        <dbReference type="EMBL" id="MQY07857.1"/>
    </source>
</evidence>
<dbReference type="Gene3D" id="3.40.366.10">
    <property type="entry name" value="Malonyl-Coenzyme A Acyl Carrier Protein, domain 2"/>
    <property type="match status" value="1"/>
</dbReference>
<dbReference type="Gene3D" id="1.10.1200.10">
    <property type="entry name" value="ACP-like"/>
    <property type="match status" value="1"/>
</dbReference>
<evidence type="ECO:0000256" key="4">
    <source>
        <dbReference type="ARBA" id="ARBA00022679"/>
    </source>
</evidence>
<accession>A0A7K0C2Z9</accession>
<protein>
    <recommendedName>
        <fullName evidence="1">[acyl-carrier-protein] S-malonyltransferase</fullName>
        <ecNumber evidence="1">2.3.1.39</ecNumber>
    </recommendedName>
</protein>
<dbReference type="InterPro" id="IPR050858">
    <property type="entry name" value="Mal-CoA-ACP_Trans/PKS_FabD"/>
</dbReference>
<dbReference type="SMART" id="SM00827">
    <property type="entry name" value="PKS_AT"/>
    <property type="match status" value="1"/>
</dbReference>
<evidence type="ECO:0000256" key="3">
    <source>
        <dbReference type="ARBA" id="ARBA00022553"/>
    </source>
</evidence>
<dbReference type="InterPro" id="IPR016035">
    <property type="entry name" value="Acyl_Trfase/lysoPLipase"/>
</dbReference>
<keyword evidence="5" id="KW-0012">Acyltransferase</keyword>
<evidence type="ECO:0000256" key="5">
    <source>
        <dbReference type="ARBA" id="ARBA00023315"/>
    </source>
</evidence>
<gene>
    <name evidence="9" type="ORF">ACRB68_59590</name>
</gene>
<evidence type="ECO:0000256" key="2">
    <source>
        <dbReference type="ARBA" id="ARBA00022450"/>
    </source>
</evidence>
<dbReference type="GO" id="GO:0004314">
    <property type="term" value="F:[acyl-carrier-protein] S-malonyltransferase activity"/>
    <property type="evidence" value="ECO:0007669"/>
    <property type="project" value="UniProtKB-EC"/>
</dbReference>
<dbReference type="SUPFAM" id="SSF47336">
    <property type="entry name" value="ACP-like"/>
    <property type="match status" value="1"/>
</dbReference>
<dbReference type="RefSeq" id="WP_153538370.1">
    <property type="nucleotide sequence ID" value="NZ_WEGH01000004.1"/>
</dbReference>
<dbReference type="InterPro" id="IPR001227">
    <property type="entry name" value="Ac_transferase_dom_sf"/>
</dbReference>
<dbReference type="InterPro" id="IPR006162">
    <property type="entry name" value="Ppantetheine_attach_site"/>
</dbReference>
<sequence length="441" mass="45681">MDTELTVLLFPGQGAYRPGVLPALSEASPEAAAALEEVGAASGGLLDQLVAAEPGLSLAELARLHPDGLQLGIFAASVAMWAANQQDLRDDTVLMGHSGGENAAFTCAGGYSVADGTRVLLARNAALAGLNSGDGGMAALGLDAARTEALLRLADDPAVAVACRNAPGQTVVSGPDRALARVEALAGALEVPFTRLHAPFPFHSPRMARAVAAYRSGITGIPQRPLSRLVYSPLLARFVGDDDDLAVLLADQFVAPVELMAAVRSLHERGARHFVECGVGRATAGLAGQTVPSVRTSTWDTGPEPPRPAGETAESSPDKPEPSPRPAPAEPEPAEPAPAEPAPAEPEPADRSESAEPGDVLQTLRELYAESLEYPVEAFEAGADLEADLGIDSLKQTTLLTKVAERFGLSTDDEVNIADHPTLEAVAEAVRSRMTADEGEG</sequence>
<name>A0A7K0C2Z9_9ACTN</name>
<organism evidence="9 10">
    <name type="scientific">Actinomadura macrotermitis</name>
    <dbReference type="NCBI Taxonomy" id="2585200"/>
    <lineage>
        <taxon>Bacteria</taxon>
        <taxon>Bacillati</taxon>
        <taxon>Actinomycetota</taxon>
        <taxon>Actinomycetes</taxon>
        <taxon>Streptosporangiales</taxon>
        <taxon>Thermomonosporaceae</taxon>
        <taxon>Actinomadura</taxon>
    </lineage>
</organism>
<dbReference type="SUPFAM" id="SSF55048">
    <property type="entry name" value="Probable ACP-binding domain of malonyl-CoA ACP transacylase"/>
    <property type="match status" value="1"/>
</dbReference>
<dbReference type="Proteomes" id="UP000487268">
    <property type="component" value="Unassembled WGS sequence"/>
</dbReference>
<keyword evidence="10" id="KW-1185">Reference proteome</keyword>
<proteinExistence type="predicted"/>
<evidence type="ECO:0000313" key="10">
    <source>
        <dbReference type="Proteomes" id="UP000487268"/>
    </source>
</evidence>
<dbReference type="Pfam" id="PF00698">
    <property type="entry name" value="Acyl_transf_1"/>
    <property type="match status" value="1"/>
</dbReference>
<feature type="compositionally biased region" description="Pro residues" evidence="7">
    <location>
        <begin position="323"/>
        <end position="346"/>
    </location>
</feature>
<dbReference type="OrthoDB" id="4286171at2"/>
<dbReference type="PROSITE" id="PS00012">
    <property type="entry name" value="PHOSPHOPANTETHEINE"/>
    <property type="match status" value="1"/>
</dbReference>
<evidence type="ECO:0000256" key="1">
    <source>
        <dbReference type="ARBA" id="ARBA00013258"/>
    </source>
</evidence>
<evidence type="ECO:0000256" key="6">
    <source>
        <dbReference type="ARBA" id="ARBA00048462"/>
    </source>
</evidence>
<dbReference type="SUPFAM" id="SSF52151">
    <property type="entry name" value="FabD/lysophospholipase-like"/>
    <property type="match status" value="1"/>
</dbReference>
<dbReference type="AlphaFoldDB" id="A0A7K0C2Z9"/>
<keyword evidence="4" id="KW-0808">Transferase</keyword>
<evidence type="ECO:0000259" key="8">
    <source>
        <dbReference type="PROSITE" id="PS50075"/>
    </source>
</evidence>
<feature type="compositionally biased region" description="Polar residues" evidence="7">
    <location>
        <begin position="290"/>
        <end position="300"/>
    </location>
</feature>
<dbReference type="GO" id="GO:0006633">
    <property type="term" value="P:fatty acid biosynthetic process"/>
    <property type="evidence" value="ECO:0007669"/>
    <property type="project" value="TreeGrafter"/>
</dbReference>
<keyword evidence="3" id="KW-0597">Phosphoprotein</keyword>
<dbReference type="InterPro" id="IPR014043">
    <property type="entry name" value="Acyl_transferase_dom"/>
</dbReference>
<comment type="catalytic activity">
    <reaction evidence="6">
        <text>holo-[ACP] + malonyl-CoA = malonyl-[ACP] + CoA</text>
        <dbReference type="Rhea" id="RHEA:41792"/>
        <dbReference type="Rhea" id="RHEA-COMP:9623"/>
        <dbReference type="Rhea" id="RHEA-COMP:9685"/>
        <dbReference type="ChEBI" id="CHEBI:57287"/>
        <dbReference type="ChEBI" id="CHEBI:57384"/>
        <dbReference type="ChEBI" id="CHEBI:64479"/>
        <dbReference type="ChEBI" id="CHEBI:78449"/>
        <dbReference type="EC" id="2.3.1.39"/>
    </reaction>
</comment>
<dbReference type="PANTHER" id="PTHR42681">
    <property type="entry name" value="MALONYL-COA-ACYL CARRIER PROTEIN TRANSACYLASE, MITOCHONDRIAL"/>
    <property type="match status" value="1"/>
</dbReference>
<dbReference type="Gene3D" id="3.30.70.250">
    <property type="entry name" value="Malonyl-CoA ACP transacylase, ACP-binding"/>
    <property type="match status" value="1"/>
</dbReference>
<dbReference type="InterPro" id="IPR016036">
    <property type="entry name" value="Malonyl_transacylase_ACP-bd"/>
</dbReference>
<keyword evidence="2" id="KW-0596">Phosphopantetheine</keyword>
<feature type="domain" description="Carrier" evidence="8">
    <location>
        <begin position="355"/>
        <end position="434"/>
    </location>
</feature>